<dbReference type="SUPFAM" id="SSF49299">
    <property type="entry name" value="PKD domain"/>
    <property type="match status" value="1"/>
</dbReference>
<evidence type="ECO:0000313" key="3">
    <source>
        <dbReference type="Proteomes" id="UP001595826"/>
    </source>
</evidence>
<accession>A0ABV8REB5</accession>
<feature type="domain" description="PKD/Chitinase" evidence="1">
    <location>
        <begin position="126"/>
        <end position="207"/>
    </location>
</feature>
<dbReference type="InterPro" id="IPR035986">
    <property type="entry name" value="PKD_dom_sf"/>
</dbReference>
<dbReference type="SMART" id="SM00089">
    <property type="entry name" value="PKD"/>
    <property type="match status" value="2"/>
</dbReference>
<feature type="domain" description="PKD/Chitinase" evidence="1">
    <location>
        <begin position="36"/>
        <end position="119"/>
    </location>
</feature>
<dbReference type="InterPro" id="IPR013783">
    <property type="entry name" value="Ig-like_fold"/>
</dbReference>
<dbReference type="Proteomes" id="UP001595826">
    <property type="component" value="Unassembled WGS sequence"/>
</dbReference>
<dbReference type="Gene3D" id="2.60.40.10">
    <property type="entry name" value="Immunoglobulins"/>
    <property type="match status" value="1"/>
</dbReference>
<proteinExistence type="predicted"/>
<comment type="caution">
    <text evidence="2">The sequence shown here is derived from an EMBL/GenBank/DDBJ whole genome shotgun (WGS) entry which is preliminary data.</text>
</comment>
<dbReference type="RefSeq" id="WP_298994531.1">
    <property type="nucleotide sequence ID" value="NZ_JBHSCY010000002.1"/>
</dbReference>
<keyword evidence="3" id="KW-1185">Reference proteome</keyword>
<evidence type="ECO:0000259" key="1">
    <source>
        <dbReference type="SMART" id="SM00089"/>
    </source>
</evidence>
<dbReference type="InterPro" id="IPR022409">
    <property type="entry name" value="PKD/Chitinase_dom"/>
</dbReference>
<gene>
    <name evidence="2" type="ORF">ACFOWD_12030</name>
</gene>
<dbReference type="Gene3D" id="2.60.120.430">
    <property type="entry name" value="Galactose-binding lectin"/>
    <property type="match status" value="1"/>
</dbReference>
<organism evidence="2 3">
    <name type="scientific">Polaribacter marinivivus</name>
    <dbReference type="NCBI Taxonomy" id="1524260"/>
    <lineage>
        <taxon>Bacteria</taxon>
        <taxon>Pseudomonadati</taxon>
        <taxon>Bacteroidota</taxon>
        <taxon>Flavobacteriia</taxon>
        <taxon>Flavobacteriales</taxon>
        <taxon>Flavobacteriaceae</taxon>
    </lineage>
</organism>
<dbReference type="InterPro" id="IPR008979">
    <property type="entry name" value="Galactose-bd-like_sf"/>
</dbReference>
<dbReference type="SUPFAM" id="SSF49785">
    <property type="entry name" value="Galactose-binding domain-like"/>
    <property type="match status" value="1"/>
</dbReference>
<dbReference type="PROSITE" id="PS51257">
    <property type="entry name" value="PROKAR_LIPOPROTEIN"/>
    <property type="match status" value="1"/>
</dbReference>
<sequence>MKNINKFYKYFFALFILMACDEELRDLSFTDSIAPPSNVSAAYDLTQDNTGNVTITPSADGAVSFEVYFGDSTTEPAKLGLGENVTHTYAEGSYNVKIVAINLKGEKVEATQPLVVSFRAPENLMVTIENDAVISKQVNVTATADFAATYEFHSGETGVTQPVATANIGDQLSYQYSTPGTYSVKIVAKGAAIATTEYTMDFEVTEILAPIASAPAPPARGAADVISIYSSVYTDVAETNYFPDWGQGGQGSSWAEFDLNGDKMLQYINLSYQGIALKDGTSVDVSNMEYLHLDVWTSVNGDITDLETSLINNTAGGATEAPVTKSITAGDWTSIDIPIKDYTDQGLTVSEIFQLKFVGTPWAAGTVFIDNIYFYKSPSVPFNGVTPLTFEDNFTLSSFDGGAIQAIANPDASGINTSSRVFEMVKNAGQPWAGSKITLNENFDVSNPIVKAKVWAPRTGLNLLLKFEDATPWPNTAASAEITATTTVANQWEELTFDFTGISGAIDFNNLVLIMDNGTQGDGTSDYTIYVDDITTSPELNLEPNVSLSSFDGGDITIIDNPDASGTNTSARVAKMVKNAGQPWAGSKITVNSPFSFIGGTGVKVKVWSPRAGLNLLLKFEDATPWPNTVASAEVTATTTVANGWEELTFSFSGISTSVDFNNLVLIMDNGTQGDGSSNYTIYIDDITQF</sequence>
<name>A0ABV8REB5_9FLAO</name>
<reference evidence="3" key="1">
    <citation type="journal article" date="2019" name="Int. J. Syst. Evol. Microbiol.">
        <title>The Global Catalogue of Microorganisms (GCM) 10K type strain sequencing project: providing services to taxonomists for standard genome sequencing and annotation.</title>
        <authorList>
            <consortium name="The Broad Institute Genomics Platform"/>
            <consortium name="The Broad Institute Genome Sequencing Center for Infectious Disease"/>
            <person name="Wu L."/>
            <person name="Ma J."/>
        </authorList>
    </citation>
    <scope>NUCLEOTIDE SEQUENCE [LARGE SCALE GENOMIC DNA]</scope>
    <source>
        <strain evidence="3">CECT 8655</strain>
    </source>
</reference>
<protein>
    <recommendedName>
        <fullName evidence="1">PKD/Chitinase domain-containing protein</fullName>
    </recommendedName>
</protein>
<evidence type="ECO:0000313" key="2">
    <source>
        <dbReference type="EMBL" id="MFC4269639.1"/>
    </source>
</evidence>
<dbReference type="Gene3D" id="2.60.120.260">
    <property type="entry name" value="Galactose-binding domain-like"/>
    <property type="match status" value="2"/>
</dbReference>
<dbReference type="EMBL" id="JBHSCY010000002">
    <property type="protein sequence ID" value="MFC4269639.1"/>
    <property type="molecule type" value="Genomic_DNA"/>
</dbReference>